<evidence type="ECO:0000313" key="4">
    <source>
        <dbReference type="Proteomes" id="UP001206572"/>
    </source>
</evidence>
<dbReference type="Proteomes" id="UP001206572">
    <property type="component" value="Unassembled WGS sequence"/>
</dbReference>
<dbReference type="InterPro" id="IPR045497">
    <property type="entry name" value="DUF6438"/>
</dbReference>
<reference evidence="3 4" key="1">
    <citation type="submission" date="2022-08" db="EMBL/GenBank/DDBJ databases">
        <title>Reclassification of Massilia species as members of the genera Telluria, Duganella, Pseudoduganella, Mokoshia gen. nov. and Zemynaea gen. nov. using orthogonal and non-orthogonal genome-based approaches.</title>
        <authorList>
            <person name="Bowman J.P."/>
        </authorList>
    </citation>
    <scope>NUCLEOTIDE SEQUENCE [LARGE SCALE GENOMIC DNA]</scope>
    <source>
        <strain evidence="3 4">JCM 31661</strain>
    </source>
</reference>
<organism evidence="3 4">
    <name type="scientific">Massilia agri</name>
    <dbReference type="NCBI Taxonomy" id="1886785"/>
    <lineage>
        <taxon>Bacteria</taxon>
        <taxon>Pseudomonadati</taxon>
        <taxon>Pseudomonadota</taxon>
        <taxon>Betaproteobacteria</taxon>
        <taxon>Burkholderiales</taxon>
        <taxon>Oxalobacteraceae</taxon>
        <taxon>Telluria group</taxon>
        <taxon>Massilia</taxon>
    </lineage>
</organism>
<comment type="caution">
    <text evidence="3">The sequence shown here is derived from an EMBL/GenBank/DDBJ whole genome shotgun (WGS) entry which is preliminary data.</text>
</comment>
<dbReference type="Pfam" id="PF20033">
    <property type="entry name" value="DUF6438"/>
    <property type="match status" value="1"/>
</dbReference>
<evidence type="ECO:0000259" key="2">
    <source>
        <dbReference type="Pfam" id="PF20033"/>
    </source>
</evidence>
<sequence>MRMQGKWIAAAAALLLSGCSDSVPPWEQAPWPVEGYEVVYLGRSACYGECPVYEVEVFEEGRVRYTGEAFVKTTGVRETRIDRRAVDQLAKAIQASRFDTLRRSYQDEADGCENVITDAPSLTLAVRRDGRTRSVNYYFGCEGRDIPSARIVSLADRIDQLAGTRALVEK</sequence>
<gene>
    <name evidence="3" type="ORF">NX780_10640</name>
</gene>
<evidence type="ECO:0000313" key="3">
    <source>
        <dbReference type="EMBL" id="MCS0596811.1"/>
    </source>
</evidence>
<evidence type="ECO:0000256" key="1">
    <source>
        <dbReference type="SAM" id="SignalP"/>
    </source>
</evidence>
<protein>
    <submittedName>
        <fullName evidence="3">DUF6438 domain-containing protein</fullName>
    </submittedName>
</protein>
<accession>A0ABT2AKN2</accession>
<proteinExistence type="predicted"/>
<feature type="domain" description="DUF6438" evidence="2">
    <location>
        <begin position="38"/>
        <end position="159"/>
    </location>
</feature>
<feature type="signal peptide" evidence="1">
    <location>
        <begin position="1"/>
        <end position="22"/>
    </location>
</feature>
<dbReference type="RefSeq" id="WP_258827844.1">
    <property type="nucleotide sequence ID" value="NZ_JANUHA010000006.1"/>
</dbReference>
<feature type="chain" id="PRO_5046270584" evidence="1">
    <location>
        <begin position="23"/>
        <end position="170"/>
    </location>
</feature>
<keyword evidence="4" id="KW-1185">Reference proteome</keyword>
<name>A0ABT2AKN2_9BURK</name>
<keyword evidence="1" id="KW-0732">Signal</keyword>
<dbReference type="PROSITE" id="PS51257">
    <property type="entry name" value="PROKAR_LIPOPROTEIN"/>
    <property type="match status" value="1"/>
</dbReference>
<dbReference type="EMBL" id="JANUHA010000006">
    <property type="protein sequence ID" value="MCS0596811.1"/>
    <property type="molecule type" value="Genomic_DNA"/>
</dbReference>